<accession>A0ABY7G402</accession>
<dbReference type="Proteomes" id="UP001164746">
    <property type="component" value="Chromosome 15"/>
</dbReference>
<dbReference type="EMBL" id="CP111026">
    <property type="protein sequence ID" value="WAR27771.1"/>
    <property type="molecule type" value="Genomic_DNA"/>
</dbReference>
<keyword evidence="3" id="KW-1185">Reference proteome</keyword>
<keyword evidence="1" id="KW-1133">Transmembrane helix</keyword>
<evidence type="ECO:0000256" key="1">
    <source>
        <dbReference type="SAM" id="Phobius"/>
    </source>
</evidence>
<reference evidence="2" key="1">
    <citation type="submission" date="2022-11" db="EMBL/GenBank/DDBJ databases">
        <title>Centuries of genome instability and evolution in soft-shell clam transmissible cancer (bioRxiv).</title>
        <authorList>
            <person name="Hart S.F.M."/>
            <person name="Yonemitsu M.A."/>
            <person name="Giersch R.M."/>
            <person name="Beal B.F."/>
            <person name="Arriagada G."/>
            <person name="Davis B.W."/>
            <person name="Ostrander E.A."/>
            <person name="Goff S.P."/>
            <person name="Metzger M.J."/>
        </authorList>
    </citation>
    <scope>NUCLEOTIDE SEQUENCE</scope>
    <source>
        <strain evidence="2">MELC-2E11</strain>
        <tissue evidence="2">Siphon/mantle</tissue>
    </source>
</reference>
<name>A0ABY7G402_MYAAR</name>
<proteinExistence type="predicted"/>
<gene>
    <name evidence="2" type="ORF">MAR_013475</name>
</gene>
<keyword evidence="1" id="KW-0812">Transmembrane</keyword>
<protein>
    <submittedName>
        <fullName evidence="2">Uncharacterized protein</fullName>
    </submittedName>
</protein>
<evidence type="ECO:0000313" key="3">
    <source>
        <dbReference type="Proteomes" id="UP001164746"/>
    </source>
</evidence>
<feature type="transmembrane region" description="Helical" evidence="1">
    <location>
        <begin position="91"/>
        <end position="109"/>
    </location>
</feature>
<sequence>MYLSGDPRPPFDCALQKASTQEFKFCIDIVTSNTGDDASEKEIKCERKKCVDTYIEGNKESPQCGLNASIQYRWSVIMAGGAIEVSDSVCGASGLFISAVLLFAALLVTRMF</sequence>
<organism evidence="2 3">
    <name type="scientific">Mya arenaria</name>
    <name type="common">Soft-shell clam</name>
    <dbReference type="NCBI Taxonomy" id="6604"/>
    <lineage>
        <taxon>Eukaryota</taxon>
        <taxon>Metazoa</taxon>
        <taxon>Spiralia</taxon>
        <taxon>Lophotrochozoa</taxon>
        <taxon>Mollusca</taxon>
        <taxon>Bivalvia</taxon>
        <taxon>Autobranchia</taxon>
        <taxon>Heteroconchia</taxon>
        <taxon>Euheterodonta</taxon>
        <taxon>Imparidentia</taxon>
        <taxon>Neoheterodontei</taxon>
        <taxon>Myida</taxon>
        <taxon>Myoidea</taxon>
        <taxon>Myidae</taxon>
        <taxon>Mya</taxon>
    </lineage>
</organism>
<evidence type="ECO:0000313" key="2">
    <source>
        <dbReference type="EMBL" id="WAR27771.1"/>
    </source>
</evidence>
<keyword evidence="1" id="KW-0472">Membrane</keyword>